<dbReference type="OrthoDB" id="413993at2759"/>
<name>A0A3S5CHZ3_9PLAT</name>
<comment type="caution">
    <text evidence="5">The sequence shown here is derived from an EMBL/GenBank/DDBJ whole genome shotgun (WGS) entry which is preliminary data.</text>
</comment>
<dbReference type="PROSITE" id="PS01091">
    <property type="entry name" value="TATD_3"/>
    <property type="match status" value="1"/>
</dbReference>
<gene>
    <name evidence="5" type="ORF">PXEA_LOCUS16345</name>
</gene>
<evidence type="ECO:0000256" key="4">
    <source>
        <dbReference type="ARBA" id="ARBA00093287"/>
    </source>
</evidence>
<organism evidence="5 6">
    <name type="scientific">Protopolystoma xenopodis</name>
    <dbReference type="NCBI Taxonomy" id="117903"/>
    <lineage>
        <taxon>Eukaryota</taxon>
        <taxon>Metazoa</taxon>
        <taxon>Spiralia</taxon>
        <taxon>Lophotrochozoa</taxon>
        <taxon>Platyhelminthes</taxon>
        <taxon>Monogenea</taxon>
        <taxon>Polyopisthocotylea</taxon>
        <taxon>Polystomatidea</taxon>
        <taxon>Polystomatidae</taxon>
        <taxon>Protopolystoma</taxon>
    </lineage>
</organism>
<comment type="function">
    <text evidence="4">Exhibits 3'-exonuclease activities and apurinic/apyrimidinic (AP) endonuclease (in vitro). Show preferential AP endonuclease activity on double-stranded DNA substrates and 3'- exonuclease activity on single-stranded DNA.</text>
</comment>
<dbReference type="AlphaFoldDB" id="A0A3S5CHZ3"/>
<dbReference type="GO" id="GO:0046872">
    <property type="term" value="F:metal ion binding"/>
    <property type="evidence" value="ECO:0007669"/>
    <property type="project" value="UniProtKB-KW"/>
</dbReference>
<evidence type="ECO:0008006" key="7">
    <source>
        <dbReference type="Google" id="ProtNLM"/>
    </source>
</evidence>
<protein>
    <recommendedName>
        <fullName evidence="7">TatD related DNase</fullName>
    </recommendedName>
</protein>
<dbReference type="InterPro" id="IPR032466">
    <property type="entry name" value="Metal_Hydrolase"/>
</dbReference>
<dbReference type="InterPro" id="IPR001130">
    <property type="entry name" value="TatD-like"/>
</dbReference>
<accession>A0A3S5CHZ3</accession>
<evidence type="ECO:0000256" key="2">
    <source>
        <dbReference type="ARBA" id="ARBA00022723"/>
    </source>
</evidence>
<dbReference type="Gene3D" id="3.20.20.140">
    <property type="entry name" value="Metal-dependent hydrolases"/>
    <property type="match status" value="1"/>
</dbReference>
<dbReference type="GO" id="GO:0016788">
    <property type="term" value="F:hydrolase activity, acting on ester bonds"/>
    <property type="evidence" value="ECO:0007669"/>
    <property type="project" value="InterPro"/>
</dbReference>
<dbReference type="PANTHER" id="PTHR46317:SF1">
    <property type="entry name" value="HYDROLASE, TATD FAMILY"/>
    <property type="match status" value="1"/>
</dbReference>
<evidence type="ECO:0000256" key="1">
    <source>
        <dbReference type="ARBA" id="ARBA00009275"/>
    </source>
</evidence>
<dbReference type="PANTHER" id="PTHR46317">
    <property type="entry name" value="HYDROLASE OF PHP SUPERFAMILY-RELATED PROTEIN"/>
    <property type="match status" value="1"/>
</dbReference>
<dbReference type="Proteomes" id="UP000784294">
    <property type="component" value="Unassembled WGS sequence"/>
</dbReference>
<keyword evidence="2" id="KW-0479">Metal-binding</keyword>
<reference evidence="5" key="1">
    <citation type="submission" date="2018-11" db="EMBL/GenBank/DDBJ databases">
        <authorList>
            <consortium name="Pathogen Informatics"/>
        </authorList>
    </citation>
    <scope>NUCLEOTIDE SEQUENCE</scope>
</reference>
<dbReference type="Pfam" id="PF01026">
    <property type="entry name" value="TatD_DNase"/>
    <property type="match status" value="1"/>
</dbReference>
<evidence type="ECO:0000313" key="6">
    <source>
        <dbReference type="Proteomes" id="UP000784294"/>
    </source>
</evidence>
<dbReference type="EMBL" id="CAAALY010059009">
    <property type="protein sequence ID" value="VEL22905.1"/>
    <property type="molecule type" value="Genomic_DNA"/>
</dbReference>
<dbReference type="InterPro" id="IPR018228">
    <property type="entry name" value="DNase_TatD-rel_CS"/>
</dbReference>
<comment type="similarity">
    <text evidence="1">Belongs to the metallo-dependent hydrolases superfamily. TatD-type hydrolase family.</text>
</comment>
<proteinExistence type="inferred from homology"/>
<sequence length="75" mass="8557">MTHKQKLIRALPIHRILIETDSPALAAVRQERNDPSETLKVCQYIAKEKGLDAETVIRITHDNTKNLYKNLNCCA</sequence>
<evidence type="ECO:0000313" key="5">
    <source>
        <dbReference type="EMBL" id="VEL22905.1"/>
    </source>
</evidence>
<dbReference type="SUPFAM" id="SSF51556">
    <property type="entry name" value="Metallo-dependent hydrolases"/>
    <property type="match status" value="1"/>
</dbReference>
<evidence type="ECO:0000256" key="3">
    <source>
        <dbReference type="ARBA" id="ARBA00022801"/>
    </source>
</evidence>
<keyword evidence="3" id="KW-0378">Hydrolase</keyword>
<keyword evidence="6" id="KW-1185">Reference proteome</keyword>